<dbReference type="RefSeq" id="WP_115971890.1">
    <property type="nucleotide sequence ID" value="NZ_QNVT01000016.1"/>
</dbReference>
<dbReference type="EMBL" id="QNVT01000016">
    <property type="protein sequence ID" value="REC61340.1"/>
    <property type="molecule type" value="Genomic_DNA"/>
</dbReference>
<gene>
    <name evidence="1" type="ORF">DRF65_16630</name>
</gene>
<dbReference type="AlphaFoldDB" id="A0A3D9C637"/>
<dbReference type="Proteomes" id="UP000256686">
    <property type="component" value="Unassembled WGS sequence"/>
</dbReference>
<reference evidence="2" key="1">
    <citation type="submission" date="2018-06" db="EMBL/GenBank/DDBJ databases">
        <authorList>
            <person name="Lum Nde A."/>
            <person name="Hugo C."/>
        </authorList>
    </citation>
    <scope>NUCLEOTIDE SEQUENCE [LARGE SCALE GENOMIC DNA]</scope>
    <source>
        <strain evidence="2">1_F178</strain>
    </source>
</reference>
<protein>
    <recommendedName>
        <fullName evidence="3">Ferritin-like domain-containing protein</fullName>
    </recommendedName>
</protein>
<proteinExistence type="predicted"/>
<comment type="caution">
    <text evidence="1">The sequence shown here is derived from an EMBL/GenBank/DDBJ whole genome shotgun (WGS) entry which is preliminary data.</text>
</comment>
<dbReference type="InterPro" id="IPR012347">
    <property type="entry name" value="Ferritin-like"/>
</dbReference>
<dbReference type="Gene3D" id="1.20.1260.10">
    <property type="match status" value="1"/>
</dbReference>
<evidence type="ECO:0000313" key="1">
    <source>
        <dbReference type="EMBL" id="REC61340.1"/>
    </source>
</evidence>
<accession>A0A3D9C637</accession>
<dbReference type="SUPFAM" id="SSF47240">
    <property type="entry name" value="Ferritin-like"/>
    <property type="match status" value="1"/>
</dbReference>
<keyword evidence="2" id="KW-1185">Reference proteome</keyword>
<evidence type="ECO:0008006" key="3">
    <source>
        <dbReference type="Google" id="ProtNLM"/>
    </source>
</evidence>
<evidence type="ECO:0000313" key="2">
    <source>
        <dbReference type="Proteomes" id="UP000256686"/>
    </source>
</evidence>
<sequence length="214" mass="25373">MEIKKFIEKLEKENDEFFNQQSKWATTYWAESMSKEKIIQALRMRYWNEYVGYEVIARFMFKVPDPKLRMLVGRQVGDEAKHAYYVGKRIHELGGDLGKPLPEQMEFYDTLDSFEYPEEFFAAQQFTVETQSMKRNEQALKTLDSESAEVFRKHINNDEIFHVKLGYMGVAFYCTTEQAQERAMEASRAIRQKHVNMSLANYKIIQELDRVSNK</sequence>
<dbReference type="InterPro" id="IPR009078">
    <property type="entry name" value="Ferritin-like_SF"/>
</dbReference>
<name>A0A3D9C637_9FLAO</name>
<organism evidence="1 2">
    <name type="scientific">Chryseobacterium pennae</name>
    <dbReference type="NCBI Taxonomy" id="2258962"/>
    <lineage>
        <taxon>Bacteria</taxon>
        <taxon>Pseudomonadati</taxon>
        <taxon>Bacteroidota</taxon>
        <taxon>Flavobacteriia</taxon>
        <taxon>Flavobacteriales</taxon>
        <taxon>Weeksellaceae</taxon>
        <taxon>Chryseobacterium group</taxon>
        <taxon>Chryseobacterium</taxon>
    </lineage>
</organism>